<reference evidence="1" key="1">
    <citation type="submission" date="2022-11" db="EMBL/GenBank/DDBJ databases">
        <title>Lysinibacillus irui.</title>
        <authorList>
            <person name="Akintayo S.O."/>
        </authorList>
    </citation>
    <scope>NUCLEOTIDE SEQUENCE</scope>
    <source>
        <strain evidence="1">IRB4-01</strain>
    </source>
</reference>
<dbReference type="AlphaFoldDB" id="A0AAJ5UT12"/>
<dbReference type="RefSeq" id="WP_274796767.1">
    <property type="nucleotide sequence ID" value="NZ_CP113527.1"/>
</dbReference>
<name>A0AAJ5UT12_9BACI</name>
<dbReference type="Proteomes" id="UP001219585">
    <property type="component" value="Chromosome"/>
</dbReference>
<proteinExistence type="predicted"/>
<dbReference type="EMBL" id="CP113527">
    <property type="protein sequence ID" value="WDV08561.1"/>
    <property type="molecule type" value="Genomic_DNA"/>
</dbReference>
<organism evidence="1 2">
    <name type="scientific">Lysinibacillus irui</name>
    <dbReference type="NCBI Taxonomy" id="2998077"/>
    <lineage>
        <taxon>Bacteria</taxon>
        <taxon>Bacillati</taxon>
        <taxon>Bacillota</taxon>
        <taxon>Bacilli</taxon>
        <taxon>Bacillales</taxon>
        <taxon>Bacillaceae</taxon>
        <taxon>Lysinibacillus</taxon>
    </lineage>
</organism>
<gene>
    <name evidence="1" type="ORF">OU989_08800</name>
</gene>
<sequence>MVPNIIEQAKRGLKGFAIGGYHTSGNYSKYQEEYYKYFGHHDFETRKYAIAAFTCMLGTWETGYCQVFQPVKEWEENKKWSANPFDQKRYYRFKDYLYALLEHHEQIEKEFPYMFKDIVLFLTTIELNKGISYEEWFPEHNPTIFQRLREEVLIPKQLLLGKRSHRKYLLIEIGIEPFFESDH</sequence>
<evidence type="ECO:0000313" key="2">
    <source>
        <dbReference type="Proteomes" id="UP001219585"/>
    </source>
</evidence>
<dbReference type="KEGG" id="liu:OU989_08800"/>
<protein>
    <submittedName>
        <fullName evidence="1">Uncharacterized protein</fullName>
    </submittedName>
</protein>
<evidence type="ECO:0000313" key="1">
    <source>
        <dbReference type="EMBL" id="WDV08561.1"/>
    </source>
</evidence>
<accession>A0AAJ5UT12</accession>